<dbReference type="EMBL" id="GEVK01017818">
    <property type="protein sequence ID" value="JAU35014.1"/>
    <property type="molecule type" value="Transcribed_RNA"/>
</dbReference>
<name>A0A1J3EUM7_NOCCA</name>
<keyword evidence="1" id="KW-1133">Transmembrane helix</keyword>
<sequence>MERSQVKCIFHLWSRQNLREPCVCPIDGVKMLCLRPRRPYQPEEITSLVRVYNRSFNPRLDMAQAKLSANITWLYCANTALFLAGAIAYWYKVP</sequence>
<keyword evidence="1" id="KW-0472">Membrane</keyword>
<dbReference type="AlphaFoldDB" id="A0A1J3EUM7"/>
<evidence type="ECO:0000313" key="2">
    <source>
        <dbReference type="EMBL" id="JAU35014.1"/>
    </source>
</evidence>
<feature type="transmembrane region" description="Helical" evidence="1">
    <location>
        <begin position="72"/>
        <end position="91"/>
    </location>
</feature>
<evidence type="ECO:0000256" key="1">
    <source>
        <dbReference type="SAM" id="Phobius"/>
    </source>
</evidence>
<keyword evidence="1" id="KW-0812">Transmembrane</keyword>
<proteinExistence type="predicted"/>
<accession>A0A1J3EUM7</accession>
<gene>
    <name evidence="2" type="ORF">LC_TR11551_c0_g1_i1_g.40538</name>
</gene>
<protein>
    <submittedName>
        <fullName evidence="2">Uncharacterized protein</fullName>
    </submittedName>
</protein>
<reference evidence="2" key="1">
    <citation type="submission" date="2016-07" db="EMBL/GenBank/DDBJ databases">
        <title>De novo transcriptome assembly of four accessions of the metal hyperaccumulator plant Noccaea caerulescens.</title>
        <authorList>
            <person name="Blande D."/>
            <person name="Halimaa P."/>
            <person name="Tervahauta A.I."/>
            <person name="Aarts M.G."/>
            <person name="Karenlampi S.O."/>
        </authorList>
    </citation>
    <scope>NUCLEOTIDE SEQUENCE</scope>
</reference>
<organism evidence="2">
    <name type="scientific">Noccaea caerulescens</name>
    <name type="common">Alpine penny-cress</name>
    <name type="synonym">Thlaspi caerulescens</name>
    <dbReference type="NCBI Taxonomy" id="107243"/>
    <lineage>
        <taxon>Eukaryota</taxon>
        <taxon>Viridiplantae</taxon>
        <taxon>Streptophyta</taxon>
        <taxon>Embryophyta</taxon>
        <taxon>Tracheophyta</taxon>
        <taxon>Spermatophyta</taxon>
        <taxon>Magnoliopsida</taxon>
        <taxon>eudicotyledons</taxon>
        <taxon>Gunneridae</taxon>
        <taxon>Pentapetalae</taxon>
        <taxon>rosids</taxon>
        <taxon>malvids</taxon>
        <taxon>Brassicales</taxon>
        <taxon>Brassicaceae</taxon>
        <taxon>Coluteocarpeae</taxon>
        <taxon>Noccaea</taxon>
    </lineage>
</organism>